<accession>A0ABU3C0Y4</accession>
<proteinExistence type="predicted"/>
<reference evidence="2 3" key="1">
    <citation type="submission" date="2023-09" db="EMBL/GenBank/DDBJ databases">
        <authorList>
            <person name="Rey-Velasco X."/>
        </authorList>
    </citation>
    <scope>NUCLEOTIDE SEQUENCE [LARGE SCALE GENOMIC DNA]</scope>
    <source>
        <strain evidence="2 3">W335</strain>
    </source>
</reference>
<comment type="caution">
    <text evidence="2">The sequence shown here is derived from an EMBL/GenBank/DDBJ whole genome shotgun (WGS) entry which is preliminary data.</text>
</comment>
<dbReference type="Gene3D" id="1.25.40.10">
    <property type="entry name" value="Tetratricopeptide repeat domain"/>
    <property type="match status" value="2"/>
</dbReference>
<evidence type="ECO:0000256" key="1">
    <source>
        <dbReference type="SAM" id="SignalP"/>
    </source>
</evidence>
<protein>
    <submittedName>
        <fullName evidence="2">Tetratricopeptide repeat protein</fullName>
    </submittedName>
</protein>
<feature type="chain" id="PRO_5047415366" evidence="1">
    <location>
        <begin position="23"/>
        <end position="432"/>
    </location>
</feature>
<dbReference type="EMBL" id="JAVRIB010000009">
    <property type="protein sequence ID" value="MDT0635212.1"/>
    <property type="molecule type" value="Genomic_DNA"/>
</dbReference>
<evidence type="ECO:0000313" key="2">
    <source>
        <dbReference type="EMBL" id="MDT0635212.1"/>
    </source>
</evidence>
<organism evidence="2 3">
    <name type="scientific">Spectribacter hydrogenoxidans</name>
    <dbReference type="NCBI Taxonomy" id="3075608"/>
    <lineage>
        <taxon>Bacteria</taxon>
        <taxon>Pseudomonadati</taxon>
        <taxon>Pseudomonadota</taxon>
        <taxon>Gammaproteobacteria</taxon>
        <taxon>Salinisphaerales</taxon>
        <taxon>Salinisphaeraceae</taxon>
        <taxon>Spectribacter</taxon>
    </lineage>
</organism>
<keyword evidence="1" id="KW-0732">Signal</keyword>
<dbReference type="SUPFAM" id="SSF48452">
    <property type="entry name" value="TPR-like"/>
    <property type="match status" value="1"/>
</dbReference>
<evidence type="ECO:0000313" key="3">
    <source>
        <dbReference type="Proteomes" id="UP001251857"/>
    </source>
</evidence>
<dbReference type="RefSeq" id="WP_311653109.1">
    <property type="nucleotide sequence ID" value="NZ_JAVRIB010000009.1"/>
</dbReference>
<dbReference type="Proteomes" id="UP001251857">
    <property type="component" value="Unassembled WGS sequence"/>
</dbReference>
<keyword evidence="3" id="KW-1185">Reference proteome</keyword>
<gene>
    <name evidence="2" type="ORF">RM532_09625</name>
</gene>
<name>A0ABU3C0Y4_9GAMM</name>
<sequence>MASRQCRWLLIGAALGTTAAVAQPPDAPLNPVFMEAEAYPGFAAALAEGRSDQAIDRARGMLRALETGYGPRHPALVPALVNLGTARHGAGQPVAAMGDFQRAVDILASRGDNRNPALIRPLRGLGRAALSAGDYPAAIRALSRAAFIGRVVHGLHDPAQLAPYDGLIAAQMAIGREEEAARLQRARLAVIERSAADRPGEQAAALARAGRWFTEVGRYGDARDMQRQRLRVLREARGEDDPALIPALMDLSRTYQPTLQEPAFAGLDALHEALGIQQNRESRDPATLADIRLAIGDFYMRFDRPREAVNEYVKARNLYGEAGDAEALDRLNQPAVAYLPPIRGLRDRPDAGLGPRVLVKLLLDVDARGNPRDVEAVSIDPPGLTELQENVRRAHARARFRPRLTADGAVDAERVSVDHEFHYLAAPGRDGN</sequence>
<dbReference type="InterPro" id="IPR011990">
    <property type="entry name" value="TPR-like_helical_dom_sf"/>
</dbReference>
<feature type="signal peptide" evidence="1">
    <location>
        <begin position="1"/>
        <end position="22"/>
    </location>
</feature>